<dbReference type="InterPro" id="IPR036047">
    <property type="entry name" value="F-box-like_dom_sf"/>
</dbReference>
<dbReference type="InParanoid" id="A0A401G9J4"/>
<accession>A0A401G9J4</accession>
<dbReference type="InterPro" id="IPR001810">
    <property type="entry name" value="F-box_dom"/>
</dbReference>
<evidence type="ECO:0000313" key="3">
    <source>
        <dbReference type="Proteomes" id="UP000287166"/>
    </source>
</evidence>
<sequence length="251" mass="28199">MASLATINDFPNELIFKVITQLPVAALIAARKVSQRWRELIAVARITPSRRRLLELYKDAIDSPTFLAMRGEIIPHLTDFDREAYVADIESQVGRTLPDDFRTWLLEWPARAVIGLYWPGLPVEYSDEGSPSSAVGRYPLANRAVGKLAFIPIRIGPSGRHAHLRAQFAESADIRDWACFVELHWCLDAGSSYPRTLWYFLAGQGLGEKLVGQVRPEGSLEEIPFDIVDFDAAAKDWIGFLSGELEGYHRC</sequence>
<protein>
    <recommendedName>
        <fullName evidence="1">F-box domain-containing protein</fullName>
    </recommendedName>
</protein>
<dbReference type="EMBL" id="BFAD01000002">
    <property type="protein sequence ID" value="GBE78844.1"/>
    <property type="molecule type" value="Genomic_DNA"/>
</dbReference>
<dbReference type="RefSeq" id="XP_027609757.1">
    <property type="nucleotide sequence ID" value="XM_027753956.1"/>
</dbReference>
<organism evidence="2 3">
    <name type="scientific">Sparassis crispa</name>
    <dbReference type="NCBI Taxonomy" id="139825"/>
    <lineage>
        <taxon>Eukaryota</taxon>
        <taxon>Fungi</taxon>
        <taxon>Dikarya</taxon>
        <taxon>Basidiomycota</taxon>
        <taxon>Agaricomycotina</taxon>
        <taxon>Agaricomycetes</taxon>
        <taxon>Polyporales</taxon>
        <taxon>Sparassidaceae</taxon>
        <taxon>Sparassis</taxon>
    </lineage>
</organism>
<dbReference type="AlphaFoldDB" id="A0A401G9J4"/>
<dbReference type="PROSITE" id="PS50181">
    <property type="entry name" value="FBOX"/>
    <property type="match status" value="1"/>
</dbReference>
<dbReference type="GeneID" id="38775761"/>
<gene>
    <name evidence="2" type="ORF">SCP_0200410</name>
</gene>
<reference evidence="2 3" key="1">
    <citation type="journal article" date="2018" name="Sci. Rep.">
        <title>Genome sequence of the cauliflower mushroom Sparassis crispa (Hanabiratake) and its association with beneficial usage.</title>
        <authorList>
            <person name="Kiyama R."/>
            <person name="Furutani Y."/>
            <person name="Kawaguchi K."/>
            <person name="Nakanishi T."/>
        </authorList>
    </citation>
    <scope>NUCLEOTIDE SEQUENCE [LARGE SCALE GENOMIC DNA]</scope>
</reference>
<dbReference type="SUPFAM" id="SSF81383">
    <property type="entry name" value="F-box domain"/>
    <property type="match status" value="1"/>
</dbReference>
<evidence type="ECO:0000259" key="1">
    <source>
        <dbReference type="PROSITE" id="PS50181"/>
    </source>
</evidence>
<dbReference type="Gene3D" id="1.20.1280.50">
    <property type="match status" value="1"/>
</dbReference>
<name>A0A401G9J4_9APHY</name>
<dbReference type="Proteomes" id="UP000287166">
    <property type="component" value="Unassembled WGS sequence"/>
</dbReference>
<keyword evidence="3" id="KW-1185">Reference proteome</keyword>
<proteinExistence type="predicted"/>
<comment type="caution">
    <text evidence="2">The sequence shown here is derived from an EMBL/GenBank/DDBJ whole genome shotgun (WGS) entry which is preliminary data.</text>
</comment>
<dbReference type="CDD" id="cd09917">
    <property type="entry name" value="F-box_SF"/>
    <property type="match status" value="1"/>
</dbReference>
<dbReference type="Pfam" id="PF00646">
    <property type="entry name" value="F-box"/>
    <property type="match status" value="1"/>
</dbReference>
<evidence type="ECO:0000313" key="2">
    <source>
        <dbReference type="EMBL" id="GBE78844.1"/>
    </source>
</evidence>
<dbReference type="OrthoDB" id="2788844at2759"/>
<feature type="domain" description="F-box" evidence="1">
    <location>
        <begin position="4"/>
        <end position="53"/>
    </location>
</feature>